<proteinExistence type="predicted"/>
<accession>A0A6A6PXB3</accession>
<evidence type="ECO:0000256" key="1">
    <source>
        <dbReference type="SAM" id="MobiDB-lite"/>
    </source>
</evidence>
<feature type="region of interest" description="Disordered" evidence="1">
    <location>
        <begin position="466"/>
        <end position="509"/>
    </location>
</feature>
<feature type="compositionally biased region" description="Low complexity" evidence="1">
    <location>
        <begin position="804"/>
        <end position="828"/>
    </location>
</feature>
<feature type="region of interest" description="Disordered" evidence="1">
    <location>
        <begin position="22"/>
        <end position="60"/>
    </location>
</feature>
<feature type="compositionally biased region" description="Low complexity" evidence="1">
    <location>
        <begin position="483"/>
        <end position="497"/>
    </location>
</feature>
<dbReference type="GeneID" id="54474244"/>
<evidence type="ECO:0000313" key="2">
    <source>
        <dbReference type="EMBL" id="KAF2484133.1"/>
    </source>
</evidence>
<sequence>MLSWTRYANAYLSNNDTSGAGSAAGTHFLDPSLPTSHGDVGPEDPQGNLESRPQTRGSPAEETALLQQLPHIHHHQHSRHSPQPRSQSRALHLCFASQPLPFYGTFDSINDLEQHGNAIRKPSHACSVDGPAPLGRQHNTGTGAAASDKRSGCEPQSAPREQNRLPGIARPVPVATASRRPPPGSGLRSGECEKRAPGGPLVRDGKRTPYPSRRVESGETFTPATQSCSTLDGAEDEIQTRAGGKKGGDLTLTSVREKIAALEARAGQHPADVPIVFPLRYKRFVRRTSSTATAARPQTPLYSSKPANDAIIHAPEPTRSLVYPATLSHARAPAPALSPSTSPIPTAATPVATSTSSSKRKKFTLAPPTGDGSDRLTAASFLHGTRNNCVRHGRRAHQQVAGGARDMLDKSRSGAYIPTGLPARRQMEATSPWVVADRSLTSTAGSDACPDCVTELRIKRREINGPNLEDGRRLGERGTQMYGSGVPSSPSPNVQSSETTSTRTAGFSGGSNEDGLIVTRRLKDDLDAIVVEQGGELRHIIISSALHYPISTTLHRLSRELANVSASMASINAHSLSGPEAGKSKGKKCAIAMATSSSSTQSSVPELLDMIDQATSEIHSHAEKTTEEHIVKPYGEFEAPLSPEELKDHFMSKRPSPTQGLVGRQCIDEQHRRMHDLLNTSAPRKPSIPAGGGATASSSQAAPVSNVASTPGAPQDKPDPKVPIIKRTRPTLPSLPAVVDPKAAAQQEPTPSHPSLHHAIALTDPPTSTAPAFPTPKPADEHEHPTSGSFFHNFLNPFHPRPKTPTTPSAQSQAQQSLFTTTPSSPLSPLSPAPPPLAGSQNPDIRTQPSPYHHAPASPPDLGYAKWVDTKVVEGQSVIRKAMRMEKERIEHGYEHEMGGI</sequence>
<dbReference type="Proteomes" id="UP000799767">
    <property type="component" value="Unassembled WGS sequence"/>
</dbReference>
<reference evidence="2" key="1">
    <citation type="journal article" date="2020" name="Stud. Mycol.">
        <title>101 Dothideomycetes genomes: a test case for predicting lifestyles and emergence of pathogens.</title>
        <authorList>
            <person name="Haridas S."/>
            <person name="Albert R."/>
            <person name="Binder M."/>
            <person name="Bloem J."/>
            <person name="Labutti K."/>
            <person name="Salamov A."/>
            <person name="Andreopoulos B."/>
            <person name="Baker S."/>
            <person name="Barry K."/>
            <person name="Bills G."/>
            <person name="Bluhm B."/>
            <person name="Cannon C."/>
            <person name="Castanera R."/>
            <person name="Culley D."/>
            <person name="Daum C."/>
            <person name="Ezra D."/>
            <person name="Gonzalez J."/>
            <person name="Henrissat B."/>
            <person name="Kuo A."/>
            <person name="Liang C."/>
            <person name="Lipzen A."/>
            <person name="Lutzoni F."/>
            <person name="Magnuson J."/>
            <person name="Mondo S."/>
            <person name="Nolan M."/>
            <person name="Ohm R."/>
            <person name="Pangilinan J."/>
            <person name="Park H.-J."/>
            <person name="Ramirez L."/>
            <person name="Alfaro M."/>
            <person name="Sun H."/>
            <person name="Tritt A."/>
            <person name="Yoshinaga Y."/>
            <person name="Zwiers L.-H."/>
            <person name="Turgeon B."/>
            <person name="Goodwin S."/>
            <person name="Spatafora J."/>
            <person name="Crous P."/>
            <person name="Grigoriev I."/>
        </authorList>
    </citation>
    <scope>NUCLEOTIDE SEQUENCE</scope>
    <source>
        <strain evidence="2">CBS 113389</strain>
    </source>
</reference>
<dbReference type="OrthoDB" id="270171at2759"/>
<gene>
    <name evidence="2" type="ORF">BDY17DRAFT_295034</name>
</gene>
<name>A0A6A6PXB3_9PEZI</name>
<feature type="compositionally biased region" description="Basic and acidic residues" evidence="1">
    <location>
        <begin position="203"/>
        <end position="217"/>
    </location>
</feature>
<feature type="region of interest" description="Disordered" evidence="1">
    <location>
        <begin position="332"/>
        <end position="376"/>
    </location>
</feature>
<keyword evidence="3" id="KW-1185">Reference proteome</keyword>
<evidence type="ECO:0000313" key="3">
    <source>
        <dbReference type="Proteomes" id="UP000799767"/>
    </source>
</evidence>
<feature type="compositionally biased region" description="Basic and acidic residues" evidence="1">
    <location>
        <begin position="466"/>
        <end position="476"/>
    </location>
</feature>
<feature type="compositionally biased region" description="Low complexity" evidence="1">
    <location>
        <begin position="332"/>
        <end position="357"/>
    </location>
</feature>
<feature type="compositionally biased region" description="Polar residues" evidence="1">
    <location>
        <begin position="48"/>
        <end position="57"/>
    </location>
</feature>
<dbReference type="EMBL" id="MU001634">
    <property type="protein sequence ID" value="KAF2484133.1"/>
    <property type="molecule type" value="Genomic_DNA"/>
</dbReference>
<feature type="region of interest" description="Disordered" evidence="1">
    <location>
        <begin position="289"/>
        <end position="309"/>
    </location>
</feature>
<organism evidence="2 3">
    <name type="scientific">Neohortaea acidophila</name>
    <dbReference type="NCBI Taxonomy" id="245834"/>
    <lineage>
        <taxon>Eukaryota</taxon>
        <taxon>Fungi</taxon>
        <taxon>Dikarya</taxon>
        <taxon>Ascomycota</taxon>
        <taxon>Pezizomycotina</taxon>
        <taxon>Dothideomycetes</taxon>
        <taxon>Dothideomycetidae</taxon>
        <taxon>Mycosphaerellales</taxon>
        <taxon>Teratosphaeriaceae</taxon>
        <taxon>Neohortaea</taxon>
    </lineage>
</organism>
<feature type="region of interest" description="Disordered" evidence="1">
    <location>
        <begin position="122"/>
        <end position="227"/>
    </location>
</feature>
<dbReference type="RefSeq" id="XP_033590703.1">
    <property type="nucleotide sequence ID" value="XM_033733242.1"/>
</dbReference>
<protein>
    <submittedName>
        <fullName evidence="2">Uncharacterized protein</fullName>
    </submittedName>
</protein>
<feature type="compositionally biased region" description="Polar residues" evidence="1">
    <location>
        <begin position="839"/>
        <end position="848"/>
    </location>
</feature>
<dbReference type="AlphaFoldDB" id="A0A6A6PXB3"/>
<feature type="region of interest" description="Disordered" evidence="1">
    <location>
        <begin position="680"/>
        <end position="858"/>
    </location>
</feature>